<reference evidence="1" key="1">
    <citation type="submission" date="2022-10" db="EMBL/GenBank/DDBJ databases">
        <title>Culturing micro-colonial fungi from biological soil crusts in the Mojave desert and describing Neophaeococcomyces mojavensis, and introducing the new genera and species Taxawa tesnikishii.</title>
        <authorList>
            <person name="Kurbessoian T."/>
            <person name="Stajich J.E."/>
        </authorList>
    </citation>
    <scope>NUCLEOTIDE SEQUENCE</scope>
    <source>
        <strain evidence="1">TK_41</strain>
    </source>
</reference>
<evidence type="ECO:0000313" key="1">
    <source>
        <dbReference type="EMBL" id="KAJ9603995.1"/>
    </source>
</evidence>
<dbReference type="EMBL" id="JAPDRK010000020">
    <property type="protein sequence ID" value="KAJ9603995.1"/>
    <property type="molecule type" value="Genomic_DNA"/>
</dbReference>
<sequence>MAALMSDSELFWFGAALAAKANEPQAAARFKELAKGAASKPAAMATGEATKTTAYQPAAMATADSAKAYPPIDPVVSSTPAGYTSIIDLRSTPIASAVTKPAPSPAQPWNPKNRSLCDVDDPFVCPGLNRDCFHATITDAGYWAHVSRKHGYTRYQLDDDANEAARDIFVPPRRASFFTNRGIDITYQGDEPKQVAARKRMAMGMRSTDPGYVKAVYGSIPTETPDVKVKSK</sequence>
<dbReference type="Proteomes" id="UP001172673">
    <property type="component" value="Unassembled WGS sequence"/>
</dbReference>
<organism evidence="1 2">
    <name type="scientific">Cladophialophora chaetospira</name>
    <dbReference type="NCBI Taxonomy" id="386627"/>
    <lineage>
        <taxon>Eukaryota</taxon>
        <taxon>Fungi</taxon>
        <taxon>Dikarya</taxon>
        <taxon>Ascomycota</taxon>
        <taxon>Pezizomycotina</taxon>
        <taxon>Eurotiomycetes</taxon>
        <taxon>Chaetothyriomycetidae</taxon>
        <taxon>Chaetothyriales</taxon>
        <taxon>Herpotrichiellaceae</taxon>
        <taxon>Cladophialophora</taxon>
    </lineage>
</organism>
<accession>A0AA39CD74</accession>
<protein>
    <submittedName>
        <fullName evidence="1">Uncharacterized protein</fullName>
    </submittedName>
</protein>
<comment type="caution">
    <text evidence="1">The sequence shown here is derived from an EMBL/GenBank/DDBJ whole genome shotgun (WGS) entry which is preliminary data.</text>
</comment>
<evidence type="ECO:0000313" key="2">
    <source>
        <dbReference type="Proteomes" id="UP001172673"/>
    </source>
</evidence>
<dbReference type="AlphaFoldDB" id="A0AA39CD74"/>
<name>A0AA39CD74_9EURO</name>
<gene>
    <name evidence="1" type="ORF">H2200_011517</name>
</gene>
<keyword evidence="2" id="KW-1185">Reference proteome</keyword>
<proteinExistence type="predicted"/>